<dbReference type="InterPro" id="IPR004344">
    <property type="entry name" value="TTL/TTLL_fam"/>
</dbReference>
<comment type="subcellular location">
    <subcellularLocation>
        <location evidence="1">Cytoplasm</location>
    </subcellularLocation>
</comment>
<accession>A0A1I8MJQ0</accession>
<dbReference type="PANTHER" id="PTHR45870:SF2">
    <property type="entry name" value="TUBULIN MONOGLYCYLASE TTLL3"/>
    <property type="match status" value="1"/>
</dbReference>
<dbReference type="RefSeq" id="XP_019891979.1">
    <property type="nucleotide sequence ID" value="XM_020036420.1"/>
</dbReference>
<dbReference type="VEuPathDB" id="VectorBase:MDOMA2_021078"/>
<evidence type="ECO:0000256" key="2">
    <source>
        <dbReference type="ARBA" id="ARBA00022490"/>
    </source>
</evidence>
<proteinExistence type="predicted"/>
<reference evidence="7" key="1">
    <citation type="submission" date="2020-05" db="UniProtKB">
        <authorList>
            <consortium name="EnsemblMetazoa"/>
        </authorList>
    </citation>
    <scope>IDENTIFICATION</scope>
    <source>
        <strain evidence="7">Aabys</strain>
    </source>
</reference>
<protein>
    <submittedName>
        <fullName evidence="9 10">Tubulin glycylase 3B</fullName>
    </submittedName>
</protein>
<dbReference type="KEGG" id="mde:101889693"/>
<dbReference type="Gene3D" id="3.30.470.20">
    <property type="entry name" value="ATP-grasp fold, B domain"/>
    <property type="match status" value="1"/>
</dbReference>
<keyword evidence="3" id="KW-0436">Ligase</keyword>
<dbReference type="PANTHER" id="PTHR45870">
    <property type="entry name" value="TUBULIN MONOGLYCYLASE TTLL3"/>
    <property type="match status" value="1"/>
</dbReference>
<evidence type="ECO:0000256" key="5">
    <source>
        <dbReference type="ARBA" id="ARBA00022840"/>
    </source>
</evidence>
<dbReference type="Pfam" id="PF03133">
    <property type="entry name" value="TTL"/>
    <property type="match status" value="1"/>
</dbReference>
<dbReference type="GO" id="GO:0005930">
    <property type="term" value="C:axoneme"/>
    <property type="evidence" value="ECO:0007669"/>
    <property type="project" value="TreeGrafter"/>
</dbReference>
<reference evidence="9" key="2">
    <citation type="submission" date="2025-04" db="UniProtKB">
        <authorList>
            <consortium name="RefSeq"/>
        </authorList>
    </citation>
    <scope>IDENTIFICATION</scope>
    <source>
        <strain evidence="9 10">Aabys</strain>
        <tissue evidence="10">Whole body</tissue>
    </source>
</reference>
<dbReference type="GO" id="GO:0005524">
    <property type="term" value="F:ATP binding"/>
    <property type="evidence" value="ECO:0007669"/>
    <property type="project" value="UniProtKB-KW"/>
</dbReference>
<keyword evidence="4" id="KW-0547">Nucleotide-binding</keyword>
<evidence type="ECO:0000256" key="4">
    <source>
        <dbReference type="ARBA" id="ARBA00022741"/>
    </source>
</evidence>
<dbReference type="PROSITE" id="PS51221">
    <property type="entry name" value="TTL"/>
    <property type="match status" value="1"/>
</dbReference>
<feature type="region of interest" description="Disordered" evidence="6">
    <location>
        <begin position="590"/>
        <end position="618"/>
    </location>
</feature>
<dbReference type="GO" id="GO:0003341">
    <property type="term" value="P:cilium movement"/>
    <property type="evidence" value="ECO:0007669"/>
    <property type="project" value="TreeGrafter"/>
</dbReference>
<organism evidence="7">
    <name type="scientific">Musca domestica</name>
    <name type="common">House fly</name>
    <dbReference type="NCBI Taxonomy" id="7370"/>
    <lineage>
        <taxon>Eukaryota</taxon>
        <taxon>Metazoa</taxon>
        <taxon>Ecdysozoa</taxon>
        <taxon>Arthropoda</taxon>
        <taxon>Hexapoda</taxon>
        <taxon>Insecta</taxon>
        <taxon>Pterygota</taxon>
        <taxon>Neoptera</taxon>
        <taxon>Endopterygota</taxon>
        <taxon>Diptera</taxon>
        <taxon>Brachycera</taxon>
        <taxon>Muscomorpha</taxon>
        <taxon>Muscoidea</taxon>
        <taxon>Muscidae</taxon>
        <taxon>Musca</taxon>
    </lineage>
</organism>
<dbReference type="GO" id="GO:0060271">
    <property type="term" value="P:cilium assembly"/>
    <property type="evidence" value="ECO:0007669"/>
    <property type="project" value="TreeGrafter"/>
</dbReference>
<dbReference type="RefSeq" id="XP_058981240.1">
    <property type="nucleotide sequence ID" value="XM_059125257.1"/>
</dbReference>
<dbReference type="STRING" id="7370.A0A1I8MJQ0"/>
<dbReference type="AlphaFoldDB" id="A0A1I8MJQ0"/>
<keyword evidence="8" id="KW-1185">Reference proteome</keyword>
<evidence type="ECO:0000313" key="8">
    <source>
        <dbReference type="Proteomes" id="UP001652621"/>
    </source>
</evidence>
<dbReference type="EnsemblMetazoa" id="MDOA005620-RB">
    <property type="protein sequence ID" value="MDOA005620-PB"/>
    <property type="gene ID" value="MDOA005620"/>
</dbReference>
<dbReference type="VEuPathDB" id="VectorBase:MDOA005620"/>
<dbReference type="OrthoDB" id="202825at2759"/>
<gene>
    <name evidence="7" type="primary">101889693</name>
    <name evidence="9 10" type="synonym">LOC101889693</name>
</gene>
<keyword evidence="2" id="KW-0963">Cytoplasm</keyword>
<name>A0A1I8MJQ0_MUSDO</name>
<dbReference type="eggNOG" id="KOG2157">
    <property type="taxonomic scope" value="Eukaryota"/>
</dbReference>
<dbReference type="SUPFAM" id="SSF56059">
    <property type="entry name" value="Glutathione synthetase ATP-binding domain-like"/>
    <property type="match status" value="1"/>
</dbReference>
<sequence>MSLVAYIPSPFQITKVIGQSEKSDAAALQAKTLAGIYRAKVIEAYKNRRIFTIYGNYNTIRRALLKRGWLERLTPNRYAKLQNLPLDILLQHAKRGNEYETVAISKIINHFPPFFVWQPKAQRDLYGDVKPYRNRVRRGQGFDFSTKVGLISCAEQAKLWYGQEGGVGMLYPRFFRLGDNEEEQMEFVKDFQLTQCRSFLRYLIKNKDDPELIIDFENGVISPQTVNFALEQIQCHIDECENVDGLSQADKPPSEKDWQDFLTNSNQVINNAKQIKWNYRELMTCVRTADVMLRSIEDKHPDYKWDGMKNLWILKPGYQSRGLGIVIRNNLEDILRWAASHLNRRYIVQKYIEQPLLIYNTKFDIRQYMLLVIRDSKIEIWLYRDCYLRFSSQEYCIDDLRESVHLTNNSVQKKYKNKTSRDPRLPKNNMWCLEQFKVYLKGQNKPEEVWESKVYAGFRENLIAVVLASLDETNLCENCFELYGCDFMLDNECTPILIEINSTPDLSASTEVTARICPMVMEDCIKVVVDLSRNKRASTGHFQKVYEISYNFKQAEDTSEAFNVQGKAMELHSRAKVPCKLNIFKRGKKVCTPSKSPSKEPPKQKPASLPIQSRKSNINISNNVRNALHSNAKEALALRYTMPK</sequence>
<dbReference type="InterPro" id="IPR051437">
    <property type="entry name" value="TTLL_monoglycylase"/>
</dbReference>
<evidence type="ECO:0000313" key="9">
    <source>
        <dbReference type="RefSeq" id="XP_019891979.1"/>
    </source>
</evidence>
<evidence type="ECO:0000256" key="1">
    <source>
        <dbReference type="ARBA" id="ARBA00004496"/>
    </source>
</evidence>
<evidence type="ECO:0000313" key="10">
    <source>
        <dbReference type="RefSeq" id="XP_058981240.1"/>
    </source>
</evidence>
<evidence type="ECO:0000256" key="3">
    <source>
        <dbReference type="ARBA" id="ARBA00022598"/>
    </source>
</evidence>
<dbReference type="GO" id="GO:0070736">
    <property type="term" value="F:protein-glycine ligase activity, initiating"/>
    <property type="evidence" value="ECO:0007669"/>
    <property type="project" value="TreeGrafter"/>
</dbReference>
<dbReference type="GO" id="GO:0015630">
    <property type="term" value="C:microtubule cytoskeleton"/>
    <property type="evidence" value="ECO:0007669"/>
    <property type="project" value="TreeGrafter"/>
</dbReference>
<dbReference type="Proteomes" id="UP001652621">
    <property type="component" value="Unplaced"/>
</dbReference>
<evidence type="ECO:0000313" key="7">
    <source>
        <dbReference type="EnsemblMetazoa" id="MDOA005620-PB"/>
    </source>
</evidence>
<evidence type="ECO:0000256" key="6">
    <source>
        <dbReference type="SAM" id="MobiDB-lite"/>
    </source>
</evidence>
<keyword evidence="5" id="KW-0067">ATP-binding</keyword>